<dbReference type="Gene3D" id="3.40.50.150">
    <property type="entry name" value="Vaccinia Virus protein VP39"/>
    <property type="match status" value="1"/>
</dbReference>
<sequence length="1278" mass="141473">MFHISLECHPRQIGNHNVAFGWRDSQEFLDDFSATLLPEAICDECAVTARYQSCVRVANSSQQIQTATLAEERLSVHGRGHPAVQAPCQSSSQPSLKRQQALVPWRVSHSTIAVRPSEASAARPLQQCPETKRRKILLLFRLCCEIFLDIGELGFPNLNWEDPVAVGAASDLVLRAALRLSEARIGMLAATLRRWCKWCLQQRVSASEPAHAELARFLEEVSRGGPTAASSVYQALLWLNQNLAARLPLDHFMVRPFRFYALGHVFRSSCFAVFCNRQCPVFGAPTLNVLDLSRTSARGWSSSALRERAAAVEYGLLTGGPRRLSSLVIFLLQHLRDAPFLWPAVELKQEDLFQVVDGSRLLLHKKLPGKLLLEYLRGCPQRCGVALAAAGAQAIGSSLELPKGGESGERGKKQERMAVRYSGQRVLSSNEAKQRVLTALLRHPLAQSGVSNQLAPASFCWHHIRQQPESTEKPRPASSSSSDPASSSSCEDDRHWADVACLAETAWFLQGQREYVMCSLTAALDFADFALRRGMIAERALREAIQERDRWAITAFTNMHVFSAPSTLQQLSDLGFPYPHAVGDLPVPRREADRQEHLRHFSGRWFSLSGNSALNKRRRGLDDPRSNQPVLLANLVQALRDHELTASCDVIALLENVGSCPAEVREQYTSWMGTPPVRLSASDCGWAQRDRLYWLAAVNKACAPHAVLLRQIGAKPIPAKIHCEQGFAIVNDPQAVMQGWFPCPCPVESAILTRVQQTVWEPGRLQAMPSTLQADHVVAGMQAQLSCFEAFAAFQLSSGHPWRELPPTPIGAQERALIYAGVTGQRYSSESAKGLDHLLPPGLGKHGHVQASAALPSPFAPCAWPDADVAFMAHTIGTWRELLPILAQRQRRVFQTIVRAVQPLQTRLAQLRCCSAQRVAASKDAAAISCFTTLLRWPDVWQAQEMILGFPIVGEDAATAVQRIMESSPPRDAAEIQQVTEAEQAKGFCSPWLTKRELDAQYGIGGWRPLERCLIEQADGKRRVIDNARSTGHNRHTAMAETIHTVNIEFIAAAARQVCDCLPQQERPPVEESSWLRFRLATDDLPDAYRGHPVKDERLRFSVVAVFVQGAGWRFTILYGQAISSGTLSRDMAGKLRGDLLWLFSATSGYGARYAAPLLAEQQANESPLDATAVATLRALLAMVQSAPPREFFVHPVSKPVDRVYTDASFEDSQLRLGWIVFPADASRPFGGTSREADVHEIVHFSAVLRCRFQTPVWWEWVDSDSNPSDGLSRLGLQ</sequence>
<feature type="compositionally biased region" description="Low complexity" evidence="1">
    <location>
        <begin position="476"/>
        <end position="489"/>
    </location>
</feature>
<dbReference type="EMBL" id="CAJNIZ010033780">
    <property type="protein sequence ID" value="CAE7547843.1"/>
    <property type="molecule type" value="Genomic_DNA"/>
</dbReference>
<evidence type="ECO:0000313" key="2">
    <source>
        <dbReference type="EMBL" id="CAE7547843.1"/>
    </source>
</evidence>
<dbReference type="InterPro" id="IPR029063">
    <property type="entry name" value="SAM-dependent_MTases_sf"/>
</dbReference>
<dbReference type="Proteomes" id="UP000649617">
    <property type="component" value="Unassembled WGS sequence"/>
</dbReference>
<gene>
    <name evidence="2" type="ORF">SPIL2461_LOCUS14542</name>
</gene>
<feature type="region of interest" description="Disordered" evidence="1">
    <location>
        <begin position="466"/>
        <end position="490"/>
    </location>
</feature>
<evidence type="ECO:0000256" key="1">
    <source>
        <dbReference type="SAM" id="MobiDB-lite"/>
    </source>
</evidence>
<evidence type="ECO:0000313" key="3">
    <source>
        <dbReference type="Proteomes" id="UP000649617"/>
    </source>
</evidence>
<comment type="caution">
    <text evidence="2">The sequence shown here is derived from an EMBL/GenBank/DDBJ whole genome shotgun (WGS) entry which is preliminary data.</text>
</comment>
<accession>A0A812TRB3</accession>
<dbReference type="AlphaFoldDB" id="A0A812TRB3"/>
<protein>
    <submittedName>
        <fullName evidence="2">Uncharacterized protein</fullName>
    </submittedName>
</protein>
<keyword evidence="3" id="KW-1185">Reference proteome</keyword>
<proteinExistence type="predicted"/>
<reference evidence="2" key="1">
    <citation type="submission" date="2021-02" db="EMBL/GenBank/DDBJ databases">
        <authorList>
            <person name="Dougan E. K."/>
            <person name="Rhodes N."/>
            <person name="Thang M."/>
            <person name="Chan C."/>
        </authorList>
    </citation>
    <scope>NUCLEOTIDE SEQUENCE</scope>
</reference>
<name>A0A812TRB3_SYMPI</name>
<dbReference type="OrthoDB" id="417224at2759"/>
<organism evidence="2 3">
    <name type="scientific">Symbiodinium pilosum</name>
    <name type="common">Dinoflagellate</name>
    <dbReference type="NCBI Taxonomy" id="2952"/>
    <lineage>
        <taxon>Eukaryota</taxon>
        <taxon>Sar</taxon>
        <taxon>Alveolata</taxon>
        <taxon>Dinophyceae</taxon>
        <taxon>Suessiales</taxon>
        <taxon>Symbiodiniaceae</taxon>
        <taxon>Symbiodinium</taxon>
    </lineage>
</organism>